<dbReference type="NCBIfam" id="TIGR03026">
    <property type="entry name" value="NDP-sugDHase"/>
    <property type="match status" value="1"/>
</dbReference>
<proteinExistence type="inferred from homology"/>
<dbReference type="GO" id="GO:0016628">
    <property type="term" value="F:oxidoreductase activity, acting on the CH-CH group of donors, NAD or NADP as acceptor"/>
    <property type="evidence" value="ECO:0007669"/>
    <property type="project" value="InterPro"/>
</dbReference>
<dbReference type="InterPro" id="IPR008927">
    <property type="entry name" value="6-PGluconate_DH-like_C_sf"/>
</dbReference>
<dbReference type="InterPro" id="IPR017476">
    <property type="entry name" value="UDP-Glc/GDP-Man"/>
</dbReference>
<comment type="caution">
    <text evidence="5">The sequence shown here is derived from an EMBL/GenBank/DDBJ whole genome shotgun (WGS) entry which is preliminary data.</text>
</comment>
<dbReference type="Pfam" id="PF03720">
    <property type="entry name" value="UDPG_MGDP_dh_C"/>
    <property type="match status" value="1"/>
</dbReference>
<dbReference type="EMBL" id="LFXJ01000013">
    <property type="protein sequence ID" value="KMY28333.1"/>
    <property type="molecule type" value="Genomic_DNA"/>
</dbReference>
<dbReference type="OrthoDB" id="9803238at2"/>
<dbReference type="PANTHER" id="PTHR43491">
    <property type="entry name" value="UDP-N-ACETYL-D-MANNOSAMINE DEHYDROGENASE"/>
    <property type="match status" value="1"/>
</dbReference>
<dbReference type="SMART" id="SM00984">
    <property type="entry name" value="UDPG_MGDP_dh_C"/>
    <property type="match status" value="1"/>
</dbReference>
<dbReference type="SUPFAM" id="SSF51735">
    <property type="entry name" value="NAD(P)-binding Rossmann-fold domains"/>
    <property type="match status" value="1"/>
</dbReference>
<dbReference type="RefSeq" id="WP_049669091.1">
    <property type="nucleotide sequence ID" value="NZ_LFXJ01000013.1"/>
</dbReference>
<dbReference type="PIRSF" id="PIRSF000124">
    <property type="entry name" value="UDPglc_GDPman_dh"/>
    <property type="match status" value="1"/>
</dbReference>
<dbReference type="Pfam" id="PF00984">
    <property type="entry name" value="UDPG_MGDP_dh"/>
    <property type="match status" value="1"/>
</dbReference>
<dbReference type="SUPFAM" id="SSF48179">
    <property type="entry name" value="6-phosphogluconate dehydrogenase C-terminal domain-like"/>
    <property type="match status" value="1"/>
</dbReference>
<evidence type="ECO:0000256" key="3">
    <source>
        <dbReference type="PIRNR" id="PIRNR000124"/>
    </source>
</evidence>
<keyword evidence="2" id="KW-0520">NAD</keyword>
<sequence length="441" mass="48481">MGIKIESSGLVLSKKIKTRSATIGIVGLGYVGLPLALEIVNKGFAVIGLDKDNEKITKLKSGDSYIADMSNAVIEKAVNEQKFEPTNDFSKLAQVDIIIICVPTPTTADGTPNISYIVDAANAIVQNVSSNTLVILESTTYPGTTEEVVQPILENGNFVIGQDLFLAYSPERVDPGNFNFSVSNTPKVVGGITPSCLEVSKLFYESVINTNVFAVTSPRVAEMEKLLENTFRQINIALVNELSQICHKMDIDVWEVIESASTKPYGFMPFTPGPGVGGHCIPVDPKYLLWAGQQHGIAATLIETADKINDSMPRFVVARLESYLNAQGKEISYAEIVVIGVSYKPNINDFRESPAVRVIDELMDKQCGLKVIDPFIETFTVGNYMFSTVSLTKEIIQKADAVVILTNHTTIDYSLIDQHAALIFDTRNTHYLFENEKYYKL</sequence>
<dbReference type="AlphaFoldDB" id="A0A0K9F2M4"/>
<dbReference type="Proteomes" id="UP000037326">
    <property type="component" value="Unassembled WGS sequence"/>
</dbReference>
<feature type="domain" description="UDP-glucose/GDP-mannose dehydrogenase C-terminal" evidence="4">
    <location>
        <begin position="337"/>
        <end position="432"/>
    </location>
</feature>
<dbReference type="GO" id="GO:0016616">
    <property type="term" value="F:oxidoreductase activity, acting on the CH-OH group of donors, NAD or NADP as acceptor"/>
    <property type="evidence" value="ECO:0007669"/>
    <property type="project" value="InterPro"/>
</dbReference>
<dbReference type="PANTHER" id="PTHR43491:SF1">
    <property type="entry name" value="UDP-N-ACETYL-D-MANNOSAMINE DEHYDROGENASE"/>
    <property type="match status" value="1"/>
</dbReference>
<dbReference type="GeneID" id="96601299"/>
<dbReference type="PIRSF" id="PIRSF500136">
    <property type="entry name" value="UDP_ManNAc_DH"/>
    <property type="match status" value="1"/>
</dbReference>
<dbReference type="GO" id="GO:0000271">
    <property type="term" value="P:polysaccharide biosynthetic process"/>
    <property type="evidence" value="ECO:0007669"/>
    <property type="project" value="InterPro"/>
</dbReference>
<evidence type="ECO:0000313" key="6">
    <source>
        <dbReference type="Proteomes" id="UP000037326"/>
    </source>
</evidence>
<evidence type="ECO:0000313" key="5">
    <source>
        <dbReference type="EMBL" id="KMY28333.1"/>
    </source>
</evidence>
<dbReference type="InterPro" id="IPR036291">
    <property type="entry name" value="NAD(P)-bd_dom_sf"/>
</dbReference>
<keyword evidence="1" id="KW-0560">Oxidoreductase</keyword>
<protein>
    <submittedName>
        <fullName evidence="5">UDP-N-acetyl-D-glucosamine dehydrogenase</fullName>
    </submittedName>
</protein>
<accession>A0A0K9F2M4</accession>
<gene>
    <name evidence="5" type="ORF">ACZ11_24210</name>
</gene>
<evidence type="ECO:0000256" key="2">
    <source>
        <dbReference type="ARBA" id="ARBA00023027"/>
    </source>
</evidence>
<dbReference type="Gene3D" id="3.40.50.720">
    <property type="entry name" value="NAD(P)-binding Rossmann-like Domain"/>
    <property type="match status" value="2"/>
</dbReference>
<dbReference type="InterPro" id="IPR014026">
    <property type="entry name" value="UDP-Glc/GDP-Man_DH_dimer"/>
</dbReference>
<organism evidence="5 6">
    <name type="scientific">Lysinibacillus xylanilyticus</name>
    <dbReference type="NCBI Taxonomy" id="582475"/>
    <lineage>
        <taxon>Bacteria</taxon>
        <taxon>Bacillati</taxon>
        <taxon>Bacillota</taxon>
        <taxon>Bacilli</taxon>
        <taxon>Bacillales</taxon>
        <taxon>Bacillaceae</taxon>
        <taxon>Lysinibacillus</taxon>
    </lineage>
</organism>
<dbReference type="InterPro" id="IPR028359">
    <property type="entry name" value="UDP_ManNAc/GlcNAc_DH"/>
</dbReference>
<reference evidence="6" key="1">
    <citation type="submission" date="2015-07" db="EMBL/GenBank/DDBJ databases">
        <authorList>
            <consortium name="Consortium for Microbial Forensics and Genomics (microFORGE)"/>
            <person name="Knight B.M."/>
            <person name="Roberts D.P."/>
            <person name="Lin D."/>
            <person name="Hari K."/>
            <person name="Fletcher J."/>
            <person name="Melcher U."/>
            <person name="Blagden T."/>
            <person name="Winegar R.A."/>
        </authorList>
    </citation>
    <scope>NUCLEOTIDE SEQUENCE [LARGE SCALE GENOMIC DNA]</scope>
    <source>
        <strain evidence="6">DSM 23493</strain>
    </source>
</reference>
<comment type="similarity">
    <text evidence="3">Belongs to the UDP-glucose/GDP-mannose dehydrogenase family.</text>
</comment>
<dbReference type="SUPFAM" id="SSF52413">
    <property type="entry name" value="UDP-glucose/GDP-mannose dehydrogenase C-terminal domain"/>
    <property type="match status" value="1"/>
</dbReference>
<dbReference type="PATRIC" id="fig|582475.4.peg.4814"/>
<dbReference type="GO" id="GO:0051287">
    <property type="term" value="F:NAD binding"/>
    <property type="evidence" value="ECO:0007669"/>
    <property type="project" value="InterPro"/>
</dbReference>
<name>A0A0K9F2M4_9BACI</name>
<dbReference type="Pfam" id="PF03721">
    <property type="entry name" value="UDPG_MGDP_dh_N"/>
    <property type="match status" value="1"/>
</dbReference>
<evidence type="ECO:0000256" key="1">
    <source>
        <dbReference type="ARBA" id="ARBA00023002"/>
    </source>
</evidence>
<dbReference type="InterPro" id="IPR014027">
    <property type="entry name" value="UDP-Glc/GDP-Man_DH_C"/>
</dbReference>
<dbReference type="InterPro" id="IPR001732">
    <property type="entry name" value="UDP-Glc/GDP-Man_DH_N"/>
</dbReference>
<evidence type="ECO:0000259" key="4">
    <source>
        <dbReference type="SMART" id="SM00984"/>
    </source>
</evidence>
<dbReference type="InterPro" id="IPR036220">
    <property type="entry name" value="UDP-Glc/GDP-Man_DH_C_sf"/>
</dbReference>